<reference evidence="1" key="1">
    <citation type="submission" date="2018-02" db="EMBL/GenBank/DDBJ databases">
        <title>Rhizophora mucronata_Transcriptome.</title>
        <authorList>
            <person name="Meera S.P."/>
            <person name="Sreeshan A."/>
            <person name="Augustine A."/>
        </authorList>
    </citation>
    <scope>NUCLEOTIDE SEQUENCE</scope>
    <source>
        <tissue evidence="1">Leaf</tissue>
    </source>
</reference>
<evidence type="ECO:0000313" key="1">
    <source>
        <dbReference type="EMBL" id="MBX52759.1"/>
    </source>
</evidence>
<dbReference type="EMBL" id="GGEC01072275">
    <property type="protein sequence ID" value="MBX52759.1"/>
    <property type="molecule type" value="Transcribed_RNA"/>
</dbReference>
<name>A0A2P2PDL0_RHIMU</name>
<organism evidence="1">
    <name type="scientific">Rhizophora mucronata</name>
    <name type="common">Asiatic mangrove</name>
    <dbReference type="NCBI Taxonomy" id="61149"/>
    <lineage>
        <taxon>Eukaryota</taxon>
        <taxon>Viridiplantae</taxon>
        <taxon>Streptophyta</taxon>
        <taxon>Embryophyta</taxon>
        <taxon>Tracheophyta</taxon>
        <taxon>Spermatophyta</taxon>
        <taxon>Magnoliopsida</taxon>
        <taxon>eudicotyledons</taxon>
        <taxon>Gunneridae</taxon>
        <taxon>Pentapetalae</taxon>
        <taxon>rosids</taxon>
        <taxon>fabids</taxon>
        <taxon>Malpighiales</taxon>
        <taxon>Rhizophoraceae</taxon>
        <taxon>Rhizophora</taxon>
    </lineage>
</organism>
<dbReference type="AlphaFoldDB" id="A0A2P2PDL0"/>
<sequence length="24" mass="2876">MMYSWFQMSKSFTIHVQSIIPDKA</sequence>
<accession>A0A2P2PDL0</accession>
<proteinExistence type="predicted"/>
<protein>
    <submittedName>
        <fullName evidence="1">Uncharacterized protein</fullName>
    </submittedName>
</protein>